<dbReference type="Proteomes" id="UP000813461">
    <property type="component" value="Unassembled WGS sequence"/>
</dbReference>
<evidence type="ECO:0000259" key="1">
    <source>
        <dbReference type="Pfam" id="PF06985"/>
    </source>
</evidence>
<sequence length="769" mass="87548">MTMLCPICEGIFQGQRPPLFEPSGIKDYDGYRRQDEIDRACIRNLHSDISEVARGAISGCQICDIIWRHFFRDRSAQEYLQQPMFARNGVIHSFIGSGTHYRIRRPGTSHRNDYEPDDLELEVGLNSPMDKDIPRFKDIALTSVQGEPAVDVDVVTKPDSEVYGPHTWGIIQKWISNCRQNHSRCNLESKQTSWSPTRLLDLQYREEDDPVQRLVALMQYLMAGNLPADCKLIETATTEVEGPYMTLSHRWDSTRKPCVTNAMNIGQRKAKISAHELPPIFEEAIHVTRRMGVRYLWIDSLCIVQGEGGDWGQEAITMDRVYTHSMLNLEGTVGNSSLLQPRNPAVIAPCVVETRWTRLEPVKYVITDFRYWDARIHRSVCNTRAWICQERWLSPRILHFTFDQILWECREQEAGETFPACLPKETQSQSSTGFKQVHKRSHIENHKLSEQEKRLAEWYTVLITYGRSEVTVETDRLVAIAGVAAKFSSLLDDDWIAGLWRKNLPGDLLWYVEKTRRTNKPPPEMDAASYSLGISRTHQVQLAERLKGQRYQAPSWSWASVLGDINPGFFCPDGSDASMIDVLDVQLTSLDPKLPLGRLINGTLRLRGTLYPMAMDPPDWTEEAAMRDVRLLPPKIYLTGLGKKKKNIPGLEGSALSTYSFESHSHTCHLRADEPVAYPDLAVSCYLPIRKTVYKGTHLVAGLALKPTGRRGEYERLGRMDFGNEDCQLFEDGLEVQRKGEEGSGFRAHPPTMDPELYIEGELGTFTMV</sequence>
<reference evidence="2" key="1">
    <citation type="journal article" date="2021" name="Nat. Commun.">
        <title>Genetic determinants of endophytism in the Arabidopsis root mycobiome.</title>
        <authorList>
            <person name="Mesny F."/>
            <person name="Miyauchi S."/>
            <person name="Thiergart T."/>
            <person name="Pickel B."/>
            <person name="Atanasova L."/>
            <person name="Karlsson M."/>
            <person name="Huettel B."/>
            <person name="Barry K.W."/>
            <person name="Haridas S."/>
            <person name="Chen C."/>
            <person name="Bauer D."/>
            <person name="Andreopoulos W."/>
            <person name="Pangilinan J."/>
            <person name="LaButti K."/>
            <person name="Riley R."/>
            <person name="Lipzen A."/>
            <person name="Clum A."/>
            <person name="Drula E."/>
            <person name="Henrissat B."/>
            <person name="Kohler A."/>
            <person name="Grigoriev I.V."/>
            <person name="Martin F.M."/>
            <person name="Hacquard S."/>
        </authorList>
    </citation>
    <scope>NUCLEOTIDE SEQUENCE</scope>
    <source>
        <strain evidence="2">MPI-SDFR-AT-0120</strain>
    </source>
</reference>
<dbReference type="PANTHER" id="PTHR33112:SF10">
    <property type="entry name" value="TOL"/>
    <property type="match status" value="1"/>
</dbReference>
<dbReference type="OrthoDB" id="2958217at2759"/>
<protein>
    <submittedName>
        <fullName evidence="2">Heterokaryon incompatibility protein-domain-containing protein</fullName>
    </submittedName>
</protein>
<organism evidence="2 3">
    <name type="scientific">Paraphoma chrysanthemicola</name>
    <dbReference type="NCBI Taxonomy" id="798071"/>
    <lineage>
        <taxon>Eukaryota</taxon>
        <taxon>Fungi</taxon>
        <taxon>Dikarya</taxon>
        <taxon>Ascomycota</taxon>
        <taxon>Pezizomycotina</taxon>
        <taxon>Dothideomycetes</taxon>
        <taxon>Pleosporomycetidae</taxon>
        <taxon>Pleosporales</taxon>
        <taxon>Pleosporineae</taxon>
        <taxon>Phaeosphaeriaceae</taxon>
        <taxon>Paraphoma</taxon>
    </lineage>
</organism>
<dbReference type="PANTHER" id="PTHR33112">
    <property type="entry name" value="DOMAIN PROTEIN, PUTATIVE-RELATED"/>
    <property type="match status" value="1"/>
</dbReference>
<keyword evidence="3" id="KW-1185">Reference proteome</keyword>
<evidence type="ECO:0000313" key="2">
    <source>
        <dbReference type="EMBL" id="KAH7089741.1"/>
    </source>
</evidence>
<dbReference type="EMBL" id="JAGMVJ010000006">
    <property type="protein sequence ID" value="KAH7089741.1"/>
    <property type="molecule type" value="Genomic_DNA"/>
</dbReference>
<feature type="domain" description="Heterokaryon incompatibility" evidence="1">
    <location>
        <begin position="244"/>
        <end position="390"/>
    </location>
</feature>
<dbReference type="AlphaFoldDB" id="A0A8K0R7Y5"/>
<evidence type="ECO:0000313" key="3">
    <source>
        <dbReference type="Proteomes" id="UP000813461"/>
    </source>
</evidence>
<accession>A0A8K0R7Y5</accession>
<dbReference type="Pfam" id="PF06985">
    <property type="entry name" value="HET"/>
    <property type="match status" value="1"/>
</dbReference>
<gene>
    <name evidence="2" type="ORF">FB567DRAFT_547303</name>
</gene>
<dbReference type="InterPro" id="IPR010730">
    <property type="entry name" value="HET"/>
</dbReference>
<proteinExistence type="predicted"/>
<comment type="caution">
    <text evidence="2">The sequence shown here is derived from an EMBL/GenBank/DDBJ whole genome shotgun (WGS) entry which is preliminary data.</text>
</comment>
<name>A0A8K0R7Y5_9PLEO</name>